<evidence type="ECO:0000313" key="9">
    <source>
        <dbReference type="Proteomes" id="UP000270697"/>
    </source>
</evidence>
<dbReference type="NCBIfam" id="NF040873">
    <property type="entry name" value="AztA"/>
    <property type="match status" value="1"/>
</dbReference>
<evidence type="ECO:0000313" key="8">
    <source>
        <dbReference type="Proteomes" id="UP000199398"/>
    </source>
</evidence>
<keyword evidence="4 7" id="KW-0067">ATP-binding</keyword>
<feature type="domain" description="ABC transporter" evidence="5">
    <location>
        <begin position="10"/>
        <end position="235"/>
    </location>
</feature>
<keyword evidence="9" id="KW-1185">Reference proteome</keyword>
<evidence type="ECO:0000256" key="4">
    <source>
        <dbReference type="ARBA" id="ARBA00022840"/>
    </source>
</evidence>
<evidence type="ECO:0000313" key="7">
    <source>
        <dbReference type="EMBL" id="SFM56696.1"/>
    </source>
</evidence>
<dbReference type="InterPro" id="IPR003593">
    <property type="entry name" value="AAA+_ATPase"/>
</dbReference>
<dbReference type="PANTHER" id="PTHR42734:SF5">
    <property type="entry name" value="IRON TRANSPORT SYSTEM ATP-BINDING PROTEIN HI_0361-RELATED"/>
    <property type="match status" value="1"/>
</dbReference>
<dbReference type="RefSeq" id="WP_246025764.1">
    <property type="nucleotide sequence ID" value="NZ_FOUP01000001.1"/>
</dbReference>
<dbReference type="InterPro" id="IPR050153">
    <property type="entry name" value="Metal_Ion_Import_ABC"/>
</dbReference>
<reference evidence="6 9" key="2">
    <citation type="submission" date="2018-10" db="EMBL/GenBank/DDBJ databases">
        <title>Sequencing the genomes of 1000 actinobacteria strains.</title>
        <authorList>
            <person name="Klenk H.-P."/>
        </authorList>
    </citation>
    <scope>NUCLEOTIDE SEQUENCE [LARGE SCALE GENOMIC DNA]</scope>
    <source>
        <strain evidence="6 9">DSM 45119</strain>
    </source>
</reference>
<evidence type="ECO:0000256" key="1">
    <source>
        <dbReference type="ARBA" id="ARBA00005417"/>
    </source>
</evidence>
<protein>
    <submittedName>
        <fullName evidence="7">Zinc/manganese transport system ATP-binding protein</fullName>
    </submittedName>
</protein>
<evidence type="ECO:0000259" key="5">
    <source>
        <dbReference type="PROSITE" id="PS50893"/>
    </source>
</evidence>
<dbReference type="GO" id="GO:0005524">
    <property type="term" value="F:ATP binding"/>
    <property type="evidence" value="ECO:0007669"/>
    <property type="project" value="UniProtKB-KW"/>
</dbReference>
<dbReference type="PROSITE" id="PS50893">
    <property type="entry name" value="ABC_TRANSPORTER_2"/>
    <property type="match status" value="1"/>
</dbReference>
<reference evidence="7 8" key="1">
    <citation type="submission" date="2016-10" db="EMBL/GenBank/DDBJ databases">
        <authorList>
            <person name="de Groot N.N."/>
        </authorList>
    </citation>
    <scope>NUCLEOTIDE SEQUENCE [LARGE SCALE GENOMIC DNA]</scope>
    <source>
        <strain evidence="7 8">CPCC 201259</strain>
    </source>
</reference>
<dbReference type="GO" id="GO:0016887">
    <property type="term" value="F:ATP hydrolysis activity"/>
    <property type="evidence" value="ECO:0007669"/>
    <property type="project" value="InterPro"/>
</dbReference>
<dbReference type="PANTHER" id="PTHR42734">
    <property type="entry name" value="METAL TRANSPORT SYSTEM ATP-BINDING PROTEIN TM_0124-RELATED"/>
    <property type="match status" value="1"/>
</dbReference>
<dbReference type="Pfam" id="PF00005">
    <property type="entry name" value="ABC_tran"/>
    <property type="match status" value="1"/>
</dbReference>
<dbReference type="Gene3D" id="3.40.50.300">
    <property type="entry name" value="P-loop containing nucleotide triphosphate hydrolases"/>
    <property type="match status" value="1"/>
</dbReference>
<dbReference type="InterPro" id="IPR047748">
    <property type="entry name" value="AztA-like"/>
</dbReference>
<evidence type="ECO:0000313" key="6">
    <source>
        <dbReference type="EMBL" id="RKT89177.1"/>
    </source>
</evidence>
<dbReference type="AlphaFoldDB" id="A0A1I4RWP6"/>
<dbReference type="SUPFAM" id="SSF52540">
    <property type="entry name" value="P-loop containing nucleoside triphosphate hydrolases"/>
    <property type="match status" value="1"/>
</dbReference>
<comment type="similarity">
    <text evidence="1">Belongs to the ABC transporter superfamily.</text>
</comment>
<evidence type="ECO:0000256" key="2">
    <source>
        <dbReference type="ARBA" id="ARBA00022448"/>
    </source>
</evidence>
<dbReference type="EMBL" id="FOUP01000001">
    <property type="protein sequence ID" value="SFM56696.1"/>
    <property type="molecule type" value="Genomic_DNA"/>
</dbReference>
<gene>
    <name evidence="6" type="ORF">ATL45_7627</name>
    <name evidence="7" type="ORF">SAMN05421805_101730</name>
</gene>
<accession>A0A1I4RWP6</accession>
<dbReference type="Proteomes" id="UP000270697">
    <property type="component" value="Unassembled WGS sequence"/>
</dbReference>
<proteinExistence type="inferred from homology"/>
<dbReference type="STRING" id="455193.SAMN05421805_101730"/>
<keyword evidence="3" id="KW-0547">Nucleotide-binding</keyword>
<evidence type="ECO:0000256" key="3">
    <source>
        <dbReference type="ARBA" id="ARBA00022741"/>
    </source>
</evidence>
<dbReference type="InterPro" id="IPR003439">
    <property type="entry name" value="ABC_transporter-like_ATP-bd"/>
</dbReference>
<dbReference type="InterPro" id="IPR027417">
    <property type="entry name" value="P-loop_NTPase"/>
</dbReference>
<dbReference type="InterPro" id="IPR017871">
    <property type="entry name" value="ABC_transporter-like_CS"/>
</dbReference>
<dbReference type="SMART" id="SM00382">
    <property type="entry name" value="AAA"/>
    <property type="match status" value="1"/>
</dbReference>
<dbReference type="Proteomes" id="UP000199398">
    <property type="component" value="Unassembled WGS sequence"/>
</dbReference>
<sequence>MTIASDRTEITIRDLTVGYTREPVLRGLSAVLPRGRTTAVVGPNGSGKSTLLSAIAGVLRPAAGAVEGVTGRRPAFVAQRSAVSDSLPISVRDTVSMGRWAHRGPWRRLTAHDRAVVEECLARLELRPLATRRLGSLSGGQRQRALLAQGLAQESGLLLLDEPGTGLDAEARQLIIEALEHVKTRGTTVVQVTHDFTEARRADHCLVLSTGRLLAEGPPDDVLTPQVLQEVWGIRPPL</sequence>
<dbReference type="EMBL" id="RBXX01000002">
    <property type="protein sequence ID" value="RKT89177.1"/>
    <property type="molecule type" value="Genomic_DNA"/>
</dbReference>
<dbReference type="PROSITE" id="PS00211">
    <property type="entry name" value="ABC_TRANSPORTER_1"/>
    <property type="match status" value="1"/>
</dbReference>
<organism evidence="7 8">
    <name type="scientific">Saccharopolyspora antimicrobica</name>
    <dbReference type="NCBI Taxonomy" id="455193"/>
    <lineage>
        <taxon>Bacteria</taxon>
        <taxon>Bacillati</taxon>
        <taxon>Actinomycetota</taxon>
        <taxon>Actinomycetes</taxon>
        <taxon>Pseudonocardiales</taxon>
        <taxon>Pseudonocardiaceae</taxon>
        <taxon>Saccharopolyspora</taxon>
    </lineage>
</organism>
<keyword evidence="2" id="KW-0813">Transport</keyword>
<name>A0A1I4RWP6_9PSEU</name>